<reference evidence="3" key="1">
    <citation type="submission" date="2022-07" db="EMBL/GenBank/DDBJ databases">
        <title>Complete Genome Sequence of the Radioresistant Bacterium Deinococcus aetherius ST0316, Isolated from the Air Dust collected in Lower Stratosphere above Japan.</title>
        <authorList>
            <person name="Satoh K."/>
            <person name="Hagiwara K."/>
            <person name="Katsumata K."/>
            <person name="Kubo A."/>
            <person name="Yokobori S."/>
            <person name="Yamagishi A."/>
            <person name="Oono Y."/>
            <person name="Narumi I."/>
        </authorList>
    </citation>
    <scope>NUCLEOTIDE SEQUENCE</scope>
    <source>
        <strain evidence="3">ST0316</strain>
    </source>
</reference>
<dbReference type="InterPro" id="IPR055170">
    <property type="entry name" value="GFO_IDH_MocA-like_dom"/>
</dbReference>
<dbReference type="SUPFAM" id="SSF51735">
    <property type="entry name" value="NAD(P)-binding Rossmann-fold domains"/>
    <property type="match status" value="1"/>
</dbReference>
<name>A0ABM8AA12_9DEIO</name>
<dbReference type="EMBL" id="AP026560">
    <property type="protein sequence ID" value="BDP40493.1"/>
    <property type="molecule type" value="Genomic_DNA"/>
</dbReference>
<feature type="domain" description="GFO/IDH/MocA-like oxidoreductase" evidence="2">
    <location>
        <begin position="127"/>
        <end position="250"/>
    </location>
</feature>
<dbReference type="Proteomes" id="UP001064971">
    <property type="component" value="Chromosome"/>
</dbReference>
<dbReference type="Gene3D" id="3.30.360.10">
    <property type="entry name" value="Dihydrodipicolinate Reductase, domain 2"/>
    <property type="match status" value="1"/>
</dbReference>
<dbReference type="SUPFAM" id="SSF55347">
    <property type="entry name" value="Glyceraldehyde-3-phosphate dehydrogenase-like, C-terminal domain"/>
    <property type="match status" value="1"/>
</dbReference>
<sequence>MGFLIVGPGKVAHTHAGALADLPGARLAAVCGRNAERTAAFAAQYGARPFTDLGEALRDPGVHAVILCTPHPLHADAAVEAARAGKHVFVEKPLALTVRDADRMITAAREAGVKLGVVSQRRLYEPVQRVKRAILDGKIGRPILGTLSLLGWRGPEYYAMDAWRGTWAGEGGGVLVNQAVHQLDLLQWFVGPLEEVSGAWANLNHPEIEVEDTAVATLRFAGGALGSVVVSNSQNPGLWGRVHVHGENGATVGVQTDGGSSFVAGVTTAVEPPVNDVWTVPGEEGLLPLWQAEDRERAARLDVMTHYHRLQIGDFVGAVREGREPLVPGEEGRKTVELIEAIYRAGRTRSVVRLPLEG</sequence>
<evidence type="ECO:0000313" key="3">
    <source>
        <dbReference type="EMBL" id="BDP40493.1"/>
    </source>
</evidence>
<protein>
    <submittedName>
        <fullName evidence="3">Oxidoreductase</fullName>
    </submittedName>
</protein>
<dbReference type="PANTHER" id="PTHR43249">
    <property type="entry name" value="UDP-N-ACETYL-2-AMINO-2-DEOXY-D-GLUCURONATE OXIDASE"/>
    <property type="match status" value="1"/>
</dbReference>
<dbReference type="InterPro" id="IPR000683">
    <property type="entry name" value="Gfo/Idh/MocA-like_OxRdtase_N"/>
</dbReference>
<keyword evidence="4" id="KW-1185">Reference proteome</keyword>
<dbReference type="Gene3D" id="3.40.50.720">
    <property type="entry name" value="NAD(P)-binding Rossmann-like Domain"/>
    <property type="match status" value="1"/>
</dbReference>
<proteinExistence type="predicted"/>
<evidence type="ECO:0000259" key="1">
    <source>
        <dbReference type="Pfam" id="PF01408"/>
    </source>
</evidence>
<gene>
    <name evidence="3" type="ORF">DAETH_04620</name>
</gene>
<evidence type="ECO:0000259" key="2">
    <source>
        <dbReference type="Pfam" id="PF22725"/>
    </source>
</evidence>
<feature type="domain" description="Gfo/Idh/MocA-like oxidoreductase N-terminal" evidence="1">
    <location>
        <begin position="2"/>
        <end position="117"/>
    </location>
</feature>
<accession>A0ABM8AA12</accession>
<organism evidence="3 4">
    <name type="scientific">Deinococcus aetherius</name>
    <dbReference type="NCBI Taxonomy" id="200252"/>
    <lineage>
        <taxon>Bacteria</taxon>
        <taxon>Thermotogati</taxon>
        <taxon>Deinococcota</taxon>
        <taxon>Deinococci</taxon>
        <taxon>Deinococcales</taxon>
        <taxon>Deinococcaceae</taxon>
        <taxon>Deinococcus</taxon>
    </lineage>
</organism>
<dbReference type="Pfam" id="PF01408">
    <property type="entry name" value="GFO_IDH_MocA"/>
    <property type="match status" value="1"/>
</dbReference>
<dbReference type="RefSeq" id="WP_264776341.1">
    <property type="nucleotide sequence ID" value="NZ_AP026560.1"/>
</dbReference>
<evidence type="ECO:0000313" key="4">
    <source>
        <dbReference type="Proteomes" id="UP001064971"/>
    </source>
</evidence>
<dbReference type="PANTHER" id="PTHR43249:SF1">
    <property type="entry name" value="D-GLUCOSIDE 3-DEHYDROGENASE"/>
    <property type="match status" value="1"/>
</dbReference>
<dbReference type="InterPro" id="IPR052515">
    <property type="entry name" value="Gfo/Idh/MocA_Oxidoreductase"/>
</dbReference>
<dbReference type="InterPro" id="IPR036291">
    <property type="entry name" value="NAD(P)-bd_dom_sf"/>
</dbReference>
<dbReference type="Pfam" id="PF22725">
    <property type="entry name" value="GFO_IDH_MocA_C3"/>
    <property type="match status" value="1"/>
</dbReference>